<dbReference type="RefSeq" id="WP_223403038.1">
    <property type="nucleotide sequence ID" value="NZ_JAGSHT010000003.1"/>
</dbReference>
<evidence type="ECO:0000259" key="4">
    <source>
        <dbReference type="PROSITE" id="PS51186"/>
    </source>
</evidence>
<feature type="region of interest" description="Disordered" evidence="3">
    <location>
        <begin position="1"/>
        <end position="20"/>
    </location>
</feature>
<keyword evidence="6" id="KW-1185">Reference proteome</keyword>
<keyword evidence="1 5" id="KW-0808">Transferase</keyword>
<reference evidence="5 6" key="1">
    <citation type="submission" date="2021-04" db="EMBL/GenBank/DDBJ databases">
        <title>Ruania sp. nov., isolated from sandy soil of mangrove forest.</title>
        <authorList>
            <person name="Ge X."/>
            <person name="Huang R."/>
            <person name="Liu W."/>
        </authorList>
    </citation>
    <scope>NUCLEOTIDE SEQUENCE [LARGE SCALE GENOMIC DNA]</scope>
    <source>
        <strain evidence="5 6">N2-46</strain>
    </source>
</reference>
<dbReference type="Pfam" id="PF00583">
    <property type="entry name" value="Acetyltransf_1"/>
    <property type="match status" value="1"/>
</dbReference>
<dbReference type="EMBL" id="JAGSHT010000003">
    <property type="protein sequence ID" value="MBZ2195290.1"/>
    <property type="molecule type" value="Genomic_DNA"/>
</dbReference>
<name>A0ABS7S4R1_9MICO</name>
<dbReference type="InterPro" id="IPR000182">
    <property type="entry name" value="GNAT_dom"/>
</dbReference>
<accession>A0ABS7S4R1</accession>
<dbReference type="GO" id="GO:0016746">
    <property type="term" value="F:acyltransferase activity"/>
    <property type="evidence" value="ECO:0007669"/>
    <property type="project" value="UniProtKB-KW"/>
</dbReference>
<proteinExistence type="predicted"/>
<dbReference type="SUPFAM" id="SSF55729">
    <property type="entry name" value="Acyl-CoA N-acyltransferases (Nat)"/>
    <property type="match status" value="1"/>
</dbReference>
<dbReference type="PANTHER" id="PTHR43877:SF2">
    <property type="entry name" value="AMINOALKYLPHOSPHONATE N-ACETYLTRANSFERASE-RELATED"/>
    <property type="match status" value="1"/>
</dbReference>
<organism evidence="5 6">
    <name type="scientific">Occultella gossypii</name>
    <dbReference type="NCBI Taxonomy" id="2800820"/>
    <lineage>
        <taxon>Bacteria</taxon>
        <taxon>Bacillati</taxon>
        <taxon>Actinomycetota</taxon>
        <taxon>Actinomycetes</taxon>
        <taxon>Micrococcales</taxon>
        <taxon>Ruaniaceae</taxon>
        <taxon>Occultella</taxon>
    </lineage>
</organism>
<dbReference type="Proteomes" id="UP000826651">
    <property type="component" value="Unassembled WGS sequence"/>
</dbReference>
<dbReference type="PROSITE" id="PS51186">
    <property type="entry name" value="GNAT"/>
    <property type="match status" value="1"/>
</dbReference>
<dbReference type="EC" id="2.3.1.-" evidence="5"/>
<evidence type="ECO:0000313" key="5">
    <source>
        <dbReference type="EMBL" id="MBZ2195290.1"/>
    </source>
</evidence>
<gene>
    <name evidence="5" type="ORF">KCQ71_03935</name>
</gene>
<protein>
    <submittedName>
        <fullName evidence="5">GNAT family N-acetyltransferase</fullName>
        <ecNumber evidence="5">2.3.1.-</ecNumber>
    </submittedName>
</protein>
<evidence type="ECO:0000256" key="2">
    <source>
        <dbReference type="ARBA" id="ARBA00023315"/>
    </source>
</evidence>
<sequence length="176" mass="18685">MTAPQQGEPGSERSRGPLDVEMRQAVPADAGEVARIWRQGWADAHLGHVPAELVAARTPASFAERAREQIADTIVAVRGEAVLGFAMIDGDQVDQLYLDRAARGGGIGAALLKAAEQAVLAAGHQRAWLVVATGNTAARRFYERQGWNDGGPIVHRAPVPGGSVAVDGHRFVSPRR</sequence>
<feature type="compositionally biased region" description="Basic and acidic residues" evidence="3">
    <location>
        <begin position="10"/>
        <end position="20"/>
    </location>
</feature>
<dbReference type="PANTHER" id="PTHR43877">
    <property type="entry name" value="AMINOALKYLPHOSPHONATE N-ACETYLTRANSFERASE-RELATED-RELATED"/>
    <property type="match status" value="1"/>
</dbReference>
<dbReference type="Gene3D" id="3.40.630.30">
    <property type="match status" value="1"/>
</dbReference>
<feature type="domain" description="N-acetyltransferase" evidence="4">
    <location>
        <begin position="20"/>
        <end position="173"/>
    </location>
</feature>
<evidence type="ECO:0000313" key="6">
    <source>
        <dbReference type="Proteomes" id="UP000826651"/>
    </source>
</evidence>
<dbReference type="InterPro" id="IPR016181">
    <property type="entry name" value="Acyl_CoA_acyltransferase"/>
</dbReference>
<dbReference type="InterPro" id="IPR050832">
    <property type="entry name" value="Bact_Acetyltransf"/>
</dbReference>
<keyword evidence="2 5" id="KW-0012">Acyltransferase</keyword>
<evidence type="ECO:0000256" key="1">
    <source>
        <dbReference type="ARBA" id="ARBA00022679"/>
    </source>
</evidence>
<evidence type="ECO:0000256" key="3">
    <source>
        <dbReference type="SAM" id="MobiDB-lite"/>
    </source>
</evidence>
<comment type="caution">
    <text evidence="5">The sequence shown here is derived from an EMBL/GenBank/DDBJ whole genome shotgun (WGS) entry which is preliminary data.</text>
</comment>